<dbReference type="EMBL" id="JACSQQ010000005">
    <property type="protein sequence ID" value="MBD7949598.1"/>
    <property type="molecule type" value="Genomic_DNA"/>
</dbReference>
<accession>A0ABR8RPA2</accession>
<evidence type="ECO:0000313" key="2">
    <source>
        <dbReference type="Proteomes" id="UP000641803"/>
    </source>
</evidence>
<evidence type="ECO:0000313" key="1">
    <source>
        <dbReference type="EMBL" id="MBD7949598.1"/>
    </source>
</evidence>
<organism evidence="1 2">
    <name type="scientific">Oerskovia rustica</name>
    <dbReference type="NCBI Taxonomy" id="2762237"/>
    <lineage>
        <taxon>Bacteria</taxon>
        <taxon>Bacillati</taxon>
        <taxon>Actinomycetota</taxon>
        <taxon>Actinomycetes</taxon>
        <taxon>Micrococcales</taxon>
        <taxon>Cellulomonadaceae</taxon>
        <taxon>Oerskovia</taxon>
    </lineage>
</organism>
<gene>
    <name evidence="1" type="ORF">H9652_04135</name>
</gene>
<comment type="caution">
    <text evidence="1">The sequence shown here is derived from an EMBL/GenBank/DDBJ whole genome shotgun (WGS) entry which is preliminary data.</text>
</comment>
<dbReference type="Proteomes" id="UP000641803">
    <property type="component" value="Unassembled WGS sequence"/>
</dbReference>
<proteinExistence type="predicted"/>
<name>A0ABR8RPA2_9CELL</name>
<reference evidence="1 2" key="1">
    <citation type="submission" date="2020-08" db="EMBL/GenBank/DDBJ databases">
        <title>A Genomic Blueprint of the Chicken Gut Microbiome.</title>
        <authorList>
            <person name="Gilroy R."/>
            <person name="Ravi A."/>
            <person name="Getino M."/>
            <person name="Pursley I."/>
            <person name="Horton D.L."/>
            <person name="Alikhan N.-F."/>
            <person name="Baker D."/>
            <person name="Gharbi K."/>
            <person name="Hall N."/>
            <person name="Watson M."/>
            <person name="Adriaenssens E.M."/>
            <person name="Foster-Nyarko E."/>
            <person name="Jarju S."/>
            <person name="Secka A."/>
            <person name="Antonio M."/>
            <person name="Oren A."/>
            <person name="Chaudhuri R."/>
            <person name="La Ragione R.M."/>
            <person name="Hildebrand F."/>
            <person name="Pallen M.J."/>
        </authorList>
    </citation>
    <scope>NUCLEOTIDE SEQUENCE [LARGE SCALE GENOMIC DNA]</scope>
    <source>
        <strain evidence="1 2">Sa4CUA1</strain>
    </source>
</reference>
<sequence length="420" mass="45570">MQRLQVLALRSSRRSWTRVDWRYLSQSWSPVVARELEPLMSGIQVQAAASGASYGALTLAEQGSWVAPEAFVDPRAFGGYAADGRSLDGLLFSPITSMKTWIADGRSASEALAMGGRVLDTIVRTVVADAGRQAAGIDTASRKSVGYVRMLNPPSCSRCVVLAGRFYRWNAGFRRHPRCDCVHVQSAAGSTQAALDEGLISDPYDYFRGLPKGEQDKIFGEHEAAAIRDGGDIFQVINSKRGRQGAFTTEGTGRRGNASTVLRPGQRRMAPETIYRLNPNREDALKALRDQGYILPGGQVPTGSLRGRVEGFGQMGRGGTRKAASAAVEEARRTGVRDPRSRYTMTAAERRLNDAERRYQLVLEGRNPFASPGFGNTPDPQGLGLNTVGASRGPLTPQIAAMVETDYRRWLATGGQKFAA</sequence>
<dbReference type="RefSeq" id="WP_191795006.1">
    <property type="nucleotide sequence ID" value="NZ_JACSQQ010000005.1"/>
</dbReference>
<protein>
    <submittedName>
        <fullName evidence="1">Uncharacterized protein</fullName>
    </submittedName>
</protein>
<keyword evidence="2" id="KW-1185">Reference proteome</keyword>